<comment type="caution">
    <text evidence="1">The sequence shown here is derived from an EMBL/GenBank/DDBJ whole genome shotgun (WGS) entry which is preliminary data.</text>
</comment>
<organism evidence="1 2">
    <name type="scientific">candidate division MSBL1 archaeon SCGC-AAA259B11</name>
    <dbReference type="NCBI Taxonomy" id="1698260"/>
    <lineage>
        <taxon>Archaea</taxon>
        <taxon>Methanobacteriati</taxon>
        <taxon>Methanobacteriota</taxon>
        <taxon>candidate division MSBL1</taxon>
    </lineage>
</organism>
<reference evidence="1 2" key="1">
    <citation type="journal article" date="2016" name="Sci. Rep.">
        <title>Metabolic traits of an uncultured archaeal lineage -MSBL1- from brine pools of the Red Sea.</title>
        <authorList>
            <person name="Mwirichia R."/>
            <person name="Alam I."/>
            <person name="Rashid M."/>
            <person name="Vinu M."/>
            <person name="Ba-Alawi W."/>
            <person name="Anthony Kamau A."/>
            <person name="Kamanda Ngugi D."/>
            <person name="Goker M."/>
            <person name="Klenk H.P."/>
            <person name="Bajic V."/>
            <person name="Stingl U."/>
        </authorList>
    </citation>
    <scope>NUCLEOTIDE SEQUENCE [LARGE SCALE GENOMIC DNA]</scope>
    <source>
        <strain evidence="1">SCGC-AAA259B11</strain>
    </source>
</reference>
<keyword evidence="2" id="KW-1185">Reference proteome</keyword>
<gene>
    <name evidence="1" type="ORF">AKJ61_01840</name>
</gene>
<dbReference type="AlphaFoldDB" id="A0A133U6U2"/>
<protein>
    <submittedName>
        <fullName evidence="1">Uncharacterized protein</fullName>
    </submittedName>
</protein>
<evidence type="ECO:0000313" key="2">
    <source>
        <dbReference type="Proteomes" id="UP000070184"/>
    </source>
</evidence>
<sequence>MNWLKCPECGDDCFKVSQSGFIKCCDCGNQIEKPSSLKRRIDEKSADKPVLDRRDVIPGERFFR</sequence>
<evidence type="ECO:0000313" key="1">
    <source>
        <dbReference type="EMBL" id="KXA89905.1"/>
    </source>
</evidence>
<dbReference type="EMBL" id="LHXK01000018">
    <property type="protein sequence ID" value="KXA89905.1"/>
    <property type="molecule type" value="Genomic_DNA"/>
</dbReference>
<accession>A0A133U6U2</accession>
<name>A0A133U6U2_9EURY</name>
<proteinExistence type="predicted"/>
<dbReference type="Proteomes" id="UP000070184">
    <property type="component" value="Unassembled WGS sequence"/>
</dbReference>